<proteinExistence type="predicted"/>
<reference evidence="2 3" key="1">
    <citation type="submission" date="2020-02" db="EMBL/GenBank/DDBJ databases">
        <title>Tigecycline-resistant Acinetobacter species from pigs and migratory birds.</title>
        <authorList>
            <person name="Chen C."/>
            <person name="Sun J."/>
            <person name="Liao X.-P."/>
            <person name="Liu Y.-H."/>
        </authorList>
    </citation>
    <scope>NUCLEOTIDE SEQUENCE [LARGE SCALE GENOMIC DNA]</scope>
    <source>
        <strain evidence="2 3">YH12207_T</strain>
    </source>
</reference>
<accession>A0A7S7AI76</accession>
<evidence type="ECO:0000256" key="1">
    <source>
        <dbReference type="SAM" id="SignalP"/>
    </source>
</evidence>
<organism evidence="2 3">
    <name type="scientific">Acinetobacter piscicola</name>
    <dbReference type="NCBI Taxonomy" id="2006115"/>
    <lineage>
        <taxon>Bacteria</taxon>
        <taxon>Pseudomonadati</taxon>
        <taxon>Pseudomonadota</taxon>
        <taxon>Gammaproteobacteria</taxon>
        <taxon>Moraxellales</taxon>
        <taxon>Moraxellaceae</taxon>
        <taxon>Acinetobacter</taxon>
    </lineage>
</organism>
<sequence>MMKKSICLMVGMFVCSTGFAAALTAKDIISTITNLDDSYATPKNAIDINKTQAVRLKSGEVAYLSGVEFEDAGRNFWGGYILTRPKLKQSQILEYGGQANSFKIYNAQAKTKPIQLVQLTSASSGQGEVSSRDDLVYFDGWKAYVVATAESSSYPGRYSEKLGEEDCKTGENIESTLKLVADADYVLRTTKTSSACKGAKVTIKEDKIPFKIR</sequence>
<feature type="signal peptide" evidence="1">
    <location>
        <begin position="1"/>
        <end position="20"/>
    </location>
</feature>
<protein>
    <submittedName>
        <fullName evidence="2">Uncharacterized protein</fullName>
    </submittedName>
</protein>
<dbReference type="Proteomes" id="UP000593966">
    <property type="component" value="Chromosome"/>
</dbReference>
<evidence type="ECO:0000313" key="3">
    <source>
        <dbReference type="Proteomes" id="UP000593966"/>
    </source>
</evidence>
<gene>
    <name evidence="2" type="ORF">G0028_13800</name>
</gene>
<dbReference type="EMBL" id="CP048659">
    <property type="protein sequence ID" value="QOW46882.1"/>
    <property type="molecule type" value="Genomic_DNA"/>
</dbReference>
<evidence type="ECO:0000313" key="2">
    <source>
        <dbReference type="EMBL" id="QOW46882.1"/>
    </source>
</evidence>
<feature type="chain" id="PRO_5032401176" evidence="1">
    <location>
        <begin position="21"/>
        <end position="213"/>
    </location>
</feature>
<keyword evidence="1" id="KW-0732">Signal</keyword>
<name>A0A7S7AI76_9GAMM</name>
<dbReference type="AlphaFoldDB" id="A0A7S7AI76"/>
<dbReference type="RefSeq" id="WP_180045695.1">
    <property type="nucleotide sequence ID" value="NZ_CP048659.1"/>
</dbReference>
<keyword evidence="3" id="KW-1185">Reference proteome</keyword>